<organism evidence="4">
    <name type="scientific">hydrothermal vent metagenome</name>
    <dbReference type="NCBI Taxonomy" id="652676"/>
    <lineage>
        <taxon>unclassified sequences</taxon>
        <taxon>metagenomes</taxon>
        <taxon>ecological metagenomes</taxon>
    </lineage>
</organism>
<evidence type="ECO:0000256" key="2">
    <source>
        <dbReference type="ARBA" id="ARBA00023315"/>
    </source>
</evidence>
<keyword evidence="1" id="KW-0808">Transferase</keyword>
<dbReference type="EMBL" id="CZQD01000046">
    <property type="protein sequence ID" value="CUS57689.1"/>
    <property type="molecule type" value="Genomic_DNA"/>
</dbReference>
<dbReference type="GO" id="GO:0008233">
    <property type="term" value="F:peptidase activity"/>
    <property type="evidence" value="ECO:0007669"/>
    <property type="project" value="UniProtKB-KW"/>
</dbReference>
<proteinExistence type="predicted"/>
<dbReference type="AlphaFoldDB" id="A0A160U503"/>
<dbReference type="Gene3D" id="3.40.630.30">
    <property type="match status" value="1"/>
</dbReference>
<name>A0A160U503_9ZZZZ</name>
<keyword evidence="2" id="KW-0012">Acyltransferase</keyword>
<reference evidence="4" key="1">
    <citation type="submission" date="2015-10" db="EMBL/GenBank/DDBJ databases">
        <authorList>
            <person name="Gilbert D.G."/>
        </authorList>
    </citation>
    <scope>NUCLEOTIDE SEQUENCE</scope>
</reference>
<evidence type="ECO:0000256" key="1">
    <source>
        <dbReference type="ARBA" id="ARBA00022679"/>
    </source>
</evidence>
<dbReference type="CDD" id="cd04301">
    <property type="entry name" value="NAT_SF"/>
    <property type="match status" value="1"/>
</dbReference>
<dbReference type="PROSITE" id="PS51186">
    <property type="entry name" value="GNAT"/>
    <property type="match status" value="1"/>
</dbReference>
<dbReference type="GO" id="GO:0016747">
    <property type="term" value="F:acyltransferase activity, transferring groups other than amino-acyl groups"/>
    <property type="evidence" value="ECO:0007669"/>
    <property type="project" value="InterPro"/>
</dbReference>
<gene>
    <name evidence="4" type="ORF">MGWOODY_Hyp2385</name>
</gene>
<sequence>MIWQPFSMTDLMRICPVGPEDLPVLRDLAEATFLDTFSSQNAPQDVSAYTSVAFDMDKVRAEYENPHSRFYFARTGSDIAGYLKLNTGPAQTEQNLENAMEIERIYATRAFQGRGVGKRLMATALEAAQEAGVDWVWLGVWEHNQKAIAFYAHQGFEPFGRHSFRLGDDVQIDVMMRKKIAQD</sequence>
<dbReference type="InterPro" id="IPR050832">
    <property type="entry name" value="Bact_Acetyltransf"/>
</dbReference>
<dbReference type="GO" id="GO:0006508">
    <property type="term" value="P:proteolysis"/>
    <property type="evidence" value="ECO:0007669"/>
    <property type="project" value="UniProtKB-KW"/>
</dbReference>
<keyword evidence="4" id="KW-0645">Protease</keyword>
<accession>A0A160U503</accession>
<evidence type="ECO:0000259" key="3">
    <source>
        <dbReference type="PROSITE" id="PS51186"/>
    </source>
</evidence>
<dbReference type="InterPro" id="IPR000182">
    <property type="entry name" value="GNAT_dom"/>
</dbReference>
<evidence type="ECO:0000313" key="4">
    <source>
        <dbReference type="EMBL" id="CUS57689.1"/>
    </source>
</evidence>
<dbReference type="Pfam" id="PF00583">
    <property type="entry name" value="Acetyltransf_1"/>
    <property type="match status" value="1"/>
</dbReference>
<protein>
    <submittedName>
        <fullName evidence="4">Protease synthase and sporulation negative regulatory protein pai 1</fullName>
    </submittedName>
</protein>
<dbReference type="SUPFAM" id="SSF55729">
    <property type="entry name" value="Acyl-CoA N-acyltransferases (Nat)"/>
    <property type="match status" value="1"/>
</dbReference>
<feature type="domain" description="N-acetyltransferase" evidence="3">
    <location>
        <begin position="12"/>
        <end position="181"/>
    </location>
</feature>
<dbReference type="InterPro" id="IPR016181">
    <property type="entry name" value="Acyl_CoA_acyltransferase"/>
</dbReference>
<dbReference type="PANTHER" id="PTHR43877">
    <property type="entry name" value="AMINOALKYLPHOSPHONATE N-ACETYLTRANSFERASE-RELATED-RELATED"/>
    <property type="match status" value="1"/>
</dbReference>
<keyword evidence="4" id="KW-0378">Hydrolase</keyword>